<gene>
    <name evidence="1" type="ORF">M0R45_006982</name>
</gene>
<proteinExistence type="predicted"/>
<dbReference type="Proteomes" id="UP001457282">
    <property type="component" value="Unassembled WGS sequence"/>
</dbReference>
<protein>
    <submittedName>
        <fullName evidence="1">Uncharacterized protein</fullName>
    </submittedName>
</protein>
<accession>A0AAW1YST5</accession>
<name>A0AAW1YST5_RUBAR</name>
<evidence type="ECO:0000313" key="1">
    <source>
        <dbReference type="EMBL" id="KAK9951544.1"/>
    </source>
</evidence>
<evidence type="ECO:0000313" key="2">
    <source>
        <dbReference type="Proteomes" id="UP001457282"/>
    </source>
</evidence>
<reference evidence="1 2" key="1">
    <citation type="journal article" date="2023" name="G3 (Bethesda)">
        <title>A chromosome-length genome assembly and annotation of blackberry (Rubus argutus, cv. 'Hillquist').</title>
        <authorList>
            <person name="Bruna T."/>
            <person name="Aryal R."/>
            <person name="Dudchenko O."/>
            <person name="Sargent D.J."/>
            <person name="Mead D."/>
            <person name="Buti M."/>
            <person name="Cavallini A."/>
            <person name="Hytonen T."/>
            <person name="Andres J."/>
            <person name="Pham M."/>
            <person name="Weisz D."/>
            <person name="Mascagni F."/>
            <person name="Usai G."/>
            <person name="Natali L."/>
            <person name="Bassil N."/>
            <person name="Fernandez G.E."/>
            <person name="Lomsadze A."/>
            <person name="Armour M."/>
            <person name="Olukolu B."/>
            <person name="Poorten T."/>
            <person name="Britton C."/>
            <person name="Davik J."/>
            <person name="Ashrafi H."/>
            <person name="Aiden E.L."/>
            <person name="Borodovsky M."/>
            <person name="Worthington M."/>
        </authorList>
    </citation>
    <scope>NUCLEOTIDE SEQUENCE [LARGE SCALE GENOMIC DNA]</scope>
    <source>
        <strain evidence="1">PI 553951</strain>
    </source>
</reference>
<organism evidence="1 2">
    <name type="scientific">Rubus argutus</name>
    <name type="common">Southern blackberry</name>
    <dbReference type="NCBI Taxonomy" id="59490"/>
    <lineage>
        <taxon>Eukaryota</taxon>
        <taxon>Viridiplantae</taxon>
        <taxon>Streptophyta</taxon>
        <taxon>Embryophyta</taxon>
        <taxon>Tracheophyta</taxon>
        <taxon>Spermatophyta</taxon>
        <taxon>Magnoliopsida</taxon>
        <taxon>eudicotyledons</taxon>
        <taxon>Gunneridae</taxon>
        <taxon>Pentapetalae</taxon>
        <taxon>rosids</taxon>
        <taxon>fabids</taxon>
        <taxon>Rosales</taxon>
        <taxon>Rosaceae</taxon>
        <taxon>Rosoideae</taxon>
        <taxon>Rosoideae incertae sedis</taxon>
        <taxon>Rubus</taxon>
    </lineage>
</organism>
<dbReference type="AlphaFoldDB" id="A0AAW1YST5"/>
<keyword evidence="2" id="KW-1185">Reference proteome</keyword>
<comment type="caution">
    <text evidence="1">The sequence shown here is derived from an EMBL/GenBank/DDBJ whole genome shotgun (WGS) entry which is preliminary data.</text>
</comment>
<dbReference type="EMBL" id="JBEDUW010000001">
    <property type="protein sequence ID" value="KAK9951544.1"/>
    <property type="molecule type" value="Genomic_DNA"/>
</dbReference>
<sequence>MRMKRRKGPEKKMKLKNIRGAQPVTKPAAVPVCLAMPPAPSLQAPPSPAITIRAACNLPSKSSRTYPLARLRRRISAPLLSSLASSQLT</sequence>